<gene>
    <name evidence="3" type="ORF">K443DRAFT_683048</name>
</gene>
<feature type="compositionally biased region" description="Polar residues" evidence="1">
    <location>
        <begin position="264"/>
        <end position="283"/>
    </location>
</feature>
<dbReference type="HOGENOM" id="CLU_049745_0_0_1"/>
<reference evidence="3 4" key="1">
    <citation type="submission" date="2014-04" db="EMBL/GenBank/DDBJ databases">
        <authorList>
            <consortium name="DOE Joint Genome Institute"/>
            <person name="Kuo A."/>
            <person name="Kohler A."/>
            <person name="Nagy L.G."/>
            <person name="Floudas D."/>
            <person name="Copeland A."/>
            <person name="Barry K.W."/>
            <person name="Cichocki N."/>
            <person name="Veneault-Fourrey C."/>
            <person name="LaButti K."/>
            <person name="Lindquist E.A."/>
            <person name="Lipzen A."/>
            <person name="Lundell T."/>
            <person name="Morin E."/>
            <person name="Murat C."/>
            <person name="Sun H."/>
            <person name="Tunlid A."/>
            <person name="Henrissat B."/>
            <person name="Grigoriev I.V."/>
            <person name="Hibbett D.S."/>
            <person name="Martin F."/>
            <person name="Nordberg H.P."/>
            <person name="Cantor M.N."/>
            <person name="Hua S.X."/>
        </authorList>
    </citation>
    <scope>NUCLEOTIDE SEQUENCE [LARGE SCALE GENOMIC DNA]</scope>
    <source>
        <strain evidence="3 4">LaAM-08-1</strain>
    </source>
</reference>
<reference evidence="4" key="2">
    <citation type="submission" date="2015-01" db="EMBL/GenBank/DDBJ databases">
        <title>Evolutionary Origins and Diversification of the Mycorrhizal Mutualists.</title>
        <authorList>
            <consortium name="DOE Joint Genome Institute"/>
            <consortium name="Mycorrhizal Genomics Consortium"/>
            <person name="Kohler A."/>
            <person name="Kuo A."/>
            <person name="Nagy L.G."/>
            <person name="Floudas D."/>
            <person name="Copeland A."/>
            <person name="Barry K.W."/>
            <person name="Cichocki N."/>
            <person name="Veneault-Fourrey C."/>
            <person name="LaButti K."/>
            <person name="Lindquist E.A."/>
            <person name="Lipzen A."/>
            <person name="Lundell T."/>
            <person name="Morin E."/>
            <person name="Murat C."/>
            <person name="Riley R."/>
            <person name="Ohm R."/>
            <person name="Sun H."/>
            <person name="Tunlid A."/>
            <person name="Henrissat B."/>
            <person name="Grigoriev I.V."/>
            <person name="Hibbett D.S."/>
            <person name="Martin F."/>
        </authorList>
    </citation>
    <scope>NUCLEOTIDE SEQUENCE [LARGE SCALE GENOMIC DNA]</scope>
    <source>
        <strain evidence="4">LaAM-08-1</strain>
    </source>
</reference>
<feature type="compositionally biased region" description="Low complexity" evidence="1">
    <location>
        <begin position="141"/>
        <end position="163"/>
    </location>
</feature>
<feature type="compositionally biased region" description="Low complexity" evidence="1">
    <location>
        <begin position="253"/>
        <end position="263"/>
    </location>
</feature>
<organism evidence="3 4">
    <name type="scientific">Laccaria amethystina LaAM-08-1</name>
    <dbReference type="NCBI Taxonomy" id="1095629"/>
    <lineage>
        <taxon>Eukaryota</taxon>
        <taxon>Fungi</taxon>
        <taxon>Dikarya</taxon>
        <taxon>Basidiomycota</taxon>
        <taxon>Agaricomycotina</taxon>
        <taxon>Agaricomycetes</taxon>
        <taxon>Agaricomycetidae</taxon>
        <taxon>Agaricales</taxon>
        <taxon>Agaricineae</taxon>
        <taxon>Hydnangiaceae</taxon>
        <taxon>Laccaria</taxon>
    </lineage>
</organism>
<accession>A0A0C9XH39</accession>
<dbReference type="OrthoDB" id="3067294at2759"/>
<dbReference type="EMBL" id="KN838756">
    <property type="protein sequence ID" value="KIJ95432.1"/>
    <property type="molecule type" value="Genomic_DNA"/>
</dbReference>
<evidence type="ECO:0000256" key="1">
    <source>
        <dbReference type="SAM" id="MobiDB-lite"/>
    </source>
</evidence>
<protein>
    <submittedName>
        <fullName evidence="3">Uncharacterized protein</fullName>
    </submittedName>
</protein>
<evidence type="ECO:0000256" key="2">
    <source>
        <dbReference type="SAM" id="Phobius"/>
    </source>
</evidence>
<feature type="compositionally biased region" description="Polar residues" evidence="1">
    <location>
        <begin position="296"/>
        <end position="311"/>
    </location>
</feature>
<evidence type="ECO:0000313" key="3">
    <source>
        <dbReference type="EMBL" id="KIJ95432.1"/>
    </source>
</evidence>
<name>A0A0C9XH39_9AGAR</name>
<keyword evidence="2" id="KW-1133">Transmembrane helix</keyword>
<sequence length="360" mass="37762">MSQTYIDDKDYTKVTYKGSWAPGGVAAEYNSTVSSSTAVGDSFTVSFQGDSIAVYVTIDSTSGGVTANYTIDGGAVSQAVSPAGSGDTYRQQFWKSDTLQAGLHLLNVTMAKVNEEPQAGEGTVWFDYFVVTNATTSNVSSASFTTSTSTSSASSTTNSSLTTPMGKKSNLGPILGGVIGGVVLFLILLLCLWRYRRCENNSGKVAQLKPDIDPDPSSPTSANHISPFDTNSANIDPFPLGYRAIGSIDNSSRLSSSSWAPGSQQKSSLHHATNSMSTSSHGNFSVDPSGFAESLAGSSSFGRPTSAGASSKSRHLLRPPSEGTVSTFLPPVQHVDSGMRSIDMEMLTNPPELPPVYSPV</sequence>
<feature type="region of interest" description="Disordered" evidence="1">
    <location>
        <begin position="253"/>
        <end position="332"/>
    </location>
</feature>
<proteinExistence type="predicted"/>
<evidence type="ECO:0000313" key="4">
    <source>
        <dbReference type="Proteomes" id="UP000054477"/>
    </source>
</evidence>
<feature type="transmembrane region" description="Helical" evidence="2">
    <location>
        <begin position="174"/>
        <end position="195"/>
    </location>
</feature>
<dbReference type="Gene3D" id="2.60.120.260">
    <property type="entry name" value="Galactose-binding domain-like"/>
    <property type="match status" value="1"/>
</dbReference>
<dbReference type="AlphaFoldDB" id="A0A0C9XH39"/>
<dbReference type="Proteomes" id="UP000054477">
    <property type="component" value="Unassembled WGS sequence"/>
</dbReference>
<feature type="region of interest" description="Disordered" evidence="1">
    <location>
        <begin position="205"/>
        <end position="230"/>
    </location>
</feature>
<feature type="region of interest" description="Disordered" evidence="1">
    <location>
        <begin position="141"/>
        <end position="166"/>
    </location>
</feature>
<keyword evidence="2" id="KW-0472">Membrane</keyword>
<keyword evidence="2" id="KW-0812">Transmembrane</keyword>
<keyword evidence="4" id="KW-1185">Reference proteome</keyword>